<keyword evidence="2" id="KW-1003">Cell membrane</keyword>
<protein>
    <recommendedName>
        <fullName evidence="13">Odorant receptor</fullName>
    </recommendedName>
</protein>
<gene>
    <name evidence="11" type="ORF">AWZ03_004529</name>
</gene>
<organism evidence="11 12">
    <name type="scientific">Drosophila navojoa</name>
    <name type="common">Fruit fly</name>
    <dbReference type="NCBI Taxonomy" id="7232"/>
    <lineage>
        <taxon>Eukaryota</taxon>
        <taxon>Metazoa</taxon>
        <taxon>Ecdysozoa</taxon>
        <taxon>Arthropoda</taxon>
        <taxon>Hexapoda</taxon>
        <taxon>Insecta</taxon>
        <taxon>Pterygota</taxon>
        <taxon>Neoptera</taxon>
        <taxon>Endopterygota</taxon>
        <taxon>Diptera</taxon>
        <taxon>Brachycera</taxon>
        <taxon>Muscomorpha</taxon>
        <taxon>Ephydroidea</taxon>
        <taxon>Drosophilidae</taxon>
        <taxon>Drosophila</taxon>
    </lineage>
</organism>
<evidence type="ECO:0000256" key="5">
    <source>
        <dbReference type="ARBA" id="ARBA00022725"/>
    </source>
</evidence>
<keyword evidence="5" id="KW-0552">Olfaction</keyword>
<evidence type="ECO:0000313" key="12">
    <source>
        <dbReference type="Proteomes" id="UP000295192"/>
    </source>
</evidence>
<dbReference type="OMA" id="FWMAATH"/>
<keyword evidence="12" id="KW-1185">Reference proteome</keyword>
<keyword evidence="4 10" id="KW-0812">Transmembrane</keyword>
<dbReference type="PANTHER" id="PTHR21137">
    <property type="entry name" value="ODORANT RECEPTOR"/>
    <property type="match status" value="1"/>
</dbReference>
<evidence type="ECO:0000256" key="1">
    <source>
        <dbReference type="ARBA" id="ARBA00004651"/>
    </source>
</evidence>
<comment type="subcellular location">
    <subcellularLocation>
        <location evidence="1">Cell membrane</location>
        <topology evidence="1">Multi-pass membrane protein</topology>
    </subcellularLocation>
</comment>
<keyword evidence="8" id="KW-0675">Receptor</keyword>
<dbReference type="PANTHER" id="PTHR21137:SF35">
    <property type="entry name" value="ODORANT RECEPTOR 19A-RELATED"/>
    <property type="match status" value="1"/>
</dbReference>
<evidence type="ECO:0000256" key="6">
    <source>
        <dbReference type="ARBA" id="ARBA00022989"/>
    </source>
</evidence>
<dbReference type="Proteomes" id="UP000295192">
    <property type="component" value="Unassembled WGS sequence"/>
</dbReference>
<evidence type="ECO:0000256" key="10">
    <source>
        <dbReference type="SAM" id="Phobius"/>
    </source>
</evidence>
<comment type="caution">
    <text evidence="11">The sequence shown here is derived from an EMBL/GenBank/DDBJ whole genome shotgun (WGS) entry which is preliminary data.</text>
</comment>
<dbReference type="AlphaFoldDB" id="A0A484BK62"/>
<evidence type="ECO:0000256" key="4">
    <source>
        <dbReference type="ARBA" id="ARBA00022692"/>
    </source>
</evidence>
<dbReference type="GO" id="GO:0007165">
    <property type="term" value="P:signal transduction"/>
    <property type="evidence" value="ECO:0007669"/>
    <property type="project" value="UniProtKB-KW"/>
</dbReference>
<evidence type="ECO:0000313" key="11">
    <source>
        <dbReference type="EMBL" id="TDG49044.1"/>
    </source>
</evidence>
<evidence type="ECO:0000256" key="7">
    <source>
        <dbReference type="ARBA" id="ARBA00023136"/>
    </source>
</evidence>
<keyword evidence="6 10" id="KW-1133">Transmembrane helix</keyword>
<keyword evidence="3" id="KW-0716">Sensory transduction</keyword>
<accession>A0A484BK62</accession>
<evidence type="ECO:0000256" key="9">
    <source>
        <dbReference type="ARBA" id="ARBA00023224"/>
    </source>
</evidence>
<dbReference type="EMBL" id="LSRL02000027">
    <property type="protein sequence ID" value="TDG49044.1"/>
    <property type="molecule type" value="Genomic_DNA"/>
</dbReference>
<proteinExistence type="predicted"/>
<dbReference type="GO" id="GO:0005549">
    <property type="term" value="F:odorant binding"/>
    <property type="evidence" value="ECO:0007669"/>
    <property type="project" value="InterPro"/>
</dbReference>
<sequence>MSALDEMDARLKDDIDRRKIHKAIATCSYVCGLYSVAYVGYNVSMVVTPILTSQPPWLIYNPLFDWRNGTVQLYLQTLLEFTALNIVVLMNIVLDTCPIICMIVFRAHVDVLKDHLRKLRTDPDKTEAENYKELVNGIKYYKLIVK</sequence>
<reference evidence="11 12" key="1">
    <citation type="journal article" date="2019" name="J. Hered.">
        <title>An Improved Genome Assembly for Drosophila navojoa, the Basal Species in the mojavensis Cluster.</title>
        <authorList>
            <person name="Vanderlinde T."/>
            <person name="Dupim E.G."/>
            <person name="Nazario-Yepiz N.O."/>
            <person name="Carvalho A.B."/>
        </authorList>
    </citation>
    <scope>NUCLEOTIDE SEQUENCE [LARGE SCALE GENOMIC DNA]</scope>
    <source>
        <strain evidence="11">Navoj_Jal97</strain>
        <tissue evidence="11">Whole organism</tissue>
    </source>
</reference>
<evidence type="ECO:0000256" key="8">
    <source>
        <dbReference type="ARBA" id="ARBA00023170"/>
    </source>
</evidence>
<keyword evidence="7 10" id="KW-0472">Membrane</keyword>
<feature type="transmembrane region" description="Helical" evidence="10">
    <location>
        <begin position="20"/>
        <end position="41"/>
    </location>
</feature>
<evidence type="ECO:0008006" key="13">
    <source>
        <dbReference type="Google" id="ProtNLM"/>
    </source>
</evidence>
<name>A0A484BK62_DRONA</name>
<dbReference type="InterPro" id="IPR004117">
    <property type="entry name" value="7tm6_olfct_rcpt"/>
</dbReference>
<evidence type="ECO:0000256" key="2">
    <source>
        <dbReference type="ARBA" id="ARBA00022475"/>
    </source>
</evidence>
<evidence type="ECO:0000256" key="3">
    <source>
        <dbReference type="ARBA" id="ARBA00022606"/>
    </source>
</evidence>
<feature type="transmembrane region" description="Helical" evidence="10">
    <location>
        <begin position="83"/>
        <end position="105"/>
    </location>
</feature>
<keyword evidence="9" id="KW-0807">Transducer</keyword>
<dbReference type="GO" id="GO:0004984">
    <property type="term" value="F:olfactory receptor activity"/>
    <property type="evidence" value="ECO:0007669"/>
    <property type="project" value="InterPro"/>
</dbReference>
<dbReference type="GO" id="GO:0005886">
    <property type="term" value="C:plasma membrane"/>
    <property type="evidence" value="ECO:0007669"/>
    <property type="project" value="UniProtKB-SubCell"/>
</dbReference>
<dbReference type="Pfam" id="PF02949">
    <property type="entry name" value="7tm_6"/>
    <property type="match status" value="1"/>
</dbReference>